<dbReference type="SUPFAM" id="SSF88723">
    <property type="entry name" value="PIN domain-like"/>
    <property type="match status" value="1"/>
</dbReference>
<evidence type="ECO:0000313" key="2">
    <source>
        <dbReference type="EMBL" id="OGK39514.1"/>
    </source>
</evidence>
<dbReference type="Proteomes" id="UP000179270">
    <property type="component" value="Unassembled WGS sequence"/>
</dbReference>
<dbReference type="EMBL" id="MGAF01000048">
    <property type="protein sequence ID" value="OGK39514.1"/>
    <property type="molecule type" value="Genomic_DNA"/>
</dbReference>
<proteinExistence type="predicted"/>
<dbReference type="InterPro" id="IPR002716">
    <property type="entry name" value="PIN_dom"/>
</dbReference>
<reference evidence="2 3" key="1">
    <citation type="journal article" date="2016" name="Nat. Commun.">
        <title>Thousands of microbial genomes shed light on interconnected biogeochemical processes in an aquifer system.</title>
        <authorList>
            <person name="Anantharaman K."/>
            <person name="Brown C.T."/>
            <person name="Hug L.A."/>
            <person name="Sharon I."/>
            <person name="Castelle C.J."/>
            <person name="Probst A.J."/>
            <person name="Thomas B.C."/>
            <person name="Singh A."/>
            <person name="Wilkins M.J."/>
            <person name="Karaoz U."/>
            <person name="Brodie E.L."/>
            <person name="Williams K.H."/>
            <person name="Hubbard S.S."/>
            <person name="Banfield J.F."/>
        </authorList>
    </citation>
    <scope>NUCLEOTIDE SEQUENCE [LARGE SCALE GENOMIC DNA]</scope>
</reference>
<protein>
    <submittedName>
        <fullName evidence="2">Putative toxin-antitoxin system toxin component, PIN family</fullName>
    </submittedName>
</protein>
<dbReference type="Pfam" id="PF13470">
    <property type="entry name" value="PIN_3"/>
    <property type="match status" value="1"/>
</dbReference>
<dbReference type="PANTHER" id="PTHR34610:SF3">
    <property type="entry name" value="SSL7007 PROTEIN"/>
    <property type="match status" value="1"/>
</dbReference>
<dbReference type="NCBIfam" id="TIGR00305">
    <property type="entry name" value="putative toxin-antitoxin system toxin component, PIN family"/>
    <property type="match status" value="1"/>
</dbReference>
<name>A0A1F7I834_9BACT</name>
<accession>A0A1F7I834</accession>
<sequence>MKIIIDTSTIISFLLTRGKNNLAEIINQTKQKKIKLITCKETFIELQQSIQKEKIKKNVNYRPLNIARFIAWYKYNSIFISLEKSTNAENSRDMSDNIFIQLALKVNADYLLSGDKDLLVLKKIENTKITTTEKFIKDFEANRTN</sequence>
<dbReference type="InterPro" id="IPR029060">
    <property type="entry name" value="PIN-like_dom_sf"/>
</dbReference>
<comment type="caution">
    <text evidence="2">The sequence shown here is derived from an EMBL/GenBank/DDBJ whole genome shotgun (WGS) entry which is preliminary data.</text>
</comment>
<dbReference type="PANTHER" id="PTHR34610">
    <property type="entry name" value="SSL7007 PROTEIN"/>
    <property type="match status" value="1"/>
</dbReference>
<dbReference type="AlphaFoldDB" id="A0A1F7I834"/>
<dbReference type="STRING" id="1802055.A3A74_00645"/>
<gene>
    <name evidence="2" type="ORF">A3A74_00645</name>
</gene>
<dbReference type="InterPro" id="IPR002850">
    <property type="entry name" value="PIN_toxin-like"/>
</dbReference>
<organism evidence="2 3">
    <name type="scientific">Candidatus Roizmanbacteria bacterium RIFCSPLOWO2_01_FULL_35_13</name>
    <dbReference type="NCBI Taxonomy" id="1802055"/>
    <lineage>
        <taxon>Bacteria</taxon>
        <taxon>Candidatus Roizmaniibacteriota</taxon>
    </lineage>
</organism>
<evidence type="ECO:0000259" key="1">
    <source>
        <dbReference type="SMART" id="SM00670"/>
    </source>
</evidence>
<feature type="domain" description="PIN" evidence="1">
    <location>
        <begin position="1"/>
        <end position="120"/>
    </location>
</feature>
<evidence type="ECO:0000313" key="3">
    <source>
        <dbReference type="Proteomes" id="UP000179270"/>
    </source>
</evidence>
<dbReference type="SMART" id="SM00670">
    <property type="entry name" value="PINc"/>
    <property type="match status" value="1"/>
</dbReference>